<accession>A0ABX2XRA8</accession>
<dbReference type="SUPFAM" id="SSF56235">
    <property type="entry name" value="N-terminal nucleophile aminohydrolases (Ntn hydrolases)"/>
    <property type="match status" value="1"/>
</dbReference>
<evidence type="ECO:0000313" key="5">
    <source>
        <dbReference type="EMBL" id="OCH97149.1"/>
    </source>
</evidence>
<keyword evidence="3" id="KW-0732">Signal</keyword>
<name>A0ABX2XRA8_9GAMM</name>
<dbReference type="InterPro" id="IPR029055">
    <property type="entry name" value="Ntn_hydrolases_N"/>
</dbReference>
<evidence type="ECO:0000313" key="6">
    <source>
        <dbReference type="Proteomes" id="UP000093336"/>
    </source>
</evidence>
<protein>
    <recommendedName>
        <fullName evidence="4">Choloylglycine hydrolase/NAAA C-terminal domain-containing protein</fullName>
    </recommendedName>
</protein>
<feature type="chain" id="PRO_5045972142" description="Choloylglycine hydrolase/NAAA C-terminal domain-containing protein" evidence="3">
    <location>
        <begin position="21"/>
        <end position="361"/>
    </location>
</feature>
<dbReference type="Proteomes" id="UP000093336">
    <property type="component" value="Unassembled WGS sequence"/>
</dbReference>
<dbReference type="PANTHER" id="PTHR35527:SF2">
    <property type="entry name" value="HYDROLASE"/>
    <property type="match status" value="1"/>
</dbReference>
<organism evidence="5 6">
    <name type="scientific">Legionella jamestowniensis</name>
    <dbReference type="NCBI Taxonomy" id="455"/>
    <lineage>
        <taxon>Bacteria</taxon>
        <taxon>Pseudomonadati</taxon>
        <taxon>Pseudomonadota</taxon>
        <taxon>Gammaproteobacteria</taxon>
        <taxon>Legionellales</taxon>
        <taxon>Legionellaceae</taxon>
        <taxon>Legionella</taxon>
    </lineage>
</organism>
<dbReference type="Pfam" id="PF02275">
    <property type="entry name" value="CBAH"/>
    <property type="match status" value="1"/>
</dbReference>
<feature type="domain" description="Choloylglycine hydrolase/NAAA C-terminal" evidence="4">
    <location>
        <begin position="21"/>
        <end position="339"/>
    </location>
</feature>
<evidence type="ECO:0000259" key="4">
    <source>
        <dbReference type="Pfam" id="PF02275"/>
    </source>
</evidence>
<dbReference type="CDD" id="cd00542">
    <property type="entry name" value="Ntn_PVA"/>
    <property type="match status" value="1"/>
</dbReference>
<evidence type="ECO:0000256" key="1">
    <source>
        <dbReference type="ARBA" id="ARBA00006625"/>
    </source>
</evidence>
<feature type="signal peptide" evidence="3">
    <location>
        <begin position="1"/>
        <end position="20"/>
    </location>
</feature>
<dbReference type="Gene3D" id="3.60.60.10">
    <property type="entry name" value="Penicillin V Acylase, Chain A"/>
    <property type="match status" value="1"/>
</dbReference>
<sequence length="361" mass="39835">MLAKIAFPFVLLTVFNCSIACTNIMIQSKDNSVVVGRTLEFGPSLNSEIVTSPKGKTFSNTTSDGQSSQSWTAKYGFVYLNFFGQDHAVDGMNDQGLSIGLLYLPGYTQYPKVNKENLKNSIPYFQLGDWVLSQFKTTEEARVALESLVVFDQMLTIDGQQQSFPLHLVINDAQGKSIVVEFNKGQKQIYENSLGVLTNSPTFDWQLTNLKNYANLSPYAVEPIKVDGMIYSATGQGAGMVGLPGDSTPPSRFVKVAFLQQTAFPVDNAEQAVVLSEHIIDNVFIPNGMVRDAKGRPGTETTQWTVFKDLKNGKLYFKSYNFPTLRVIDITTLNLNAGAKVVRIPVSHPALLAQDVTKEMK</sequence>
<dbReference type="InterPro" id="IPR052193">
    <property type="entry name" value="Peptidase_C59"/>
</dbReference>
<reference evidence="5 6" key="1">
    <citation type="submission" date="2016-05" db="EMBL/GenBank/DDBJ databases">
        <authorList>
            <person name="Prochazka B."/>
            <person name="Indra A."/>
            <person name="Hasenberger P."/>
            <person name="Blaschitz M."/>
            <person name="Wagner L."/>
            <person name="Wewalka G."/>
            <person name="Sorschag S."/>
            <person name="Schmid D."/>
            <person name="Ruppitsch W."/>
        </authorList>
    </citation>
    <scope>NUCLEOTIDE SEQUENCE [LARGE SCALE GENOMIC DNA]</scope>
    <source>
        <strain evidence="5 6">974010_12</strain>
    </source>
</reference>
<gene>
    <name evidence="5" type="ORF">A8135_05850</name>
</gene>
<dbReference type="InterPro" id="IPR029132">
    <property type="entry name" value="CBAH/NAAA_C"/>
</dbReference>
<keyword evidence="6" id="KW-1185">Reference proteome</keyword>
<evidence type="ECO:0000256" key="3">
    <source>
        <dbReference type="SAM" id="SignalP"/>
    </source>
</evidence>
<proteinExistence type="inferred from homology"/>
<keyword evidence="2" id="KW-0378">Hydrolase</keyword>
<dbReference type="EMBL" id="LYOZ01000052">
    <property type="protein sequence ID" value="OCH97149.1"/>
    <property type="molecule type" value="Genomic_DNA"/>
</dbReference>
<comment type="similarity">
    <text evidence="1">Belongs to the peptidase C59 family.</text>
</comment>
<dbReference type="PANTHER" id="PTHR35527">
    <property type="entry name" value="CHOLOYLGLYCINE HYDROLASE"/>
    <property type="match status" value="1"/>
</dbReference>
<comment type="caution">
    <text evidence="5">The sequence shown here is derived from an EMBL/GenBank/DDBJ whole genome shotgun (WGS) entry which is preliminary data.</text>
</comment>
<evidence type="ECO:0000256" key="2">
    <source>
        <dbReference type="ARBA" id="ARBA00022801"/>
    </source>
</evidence>